<comment type="caution">
    <text evidence="3">The sequence shown here is derived from an EMBL/GenBank/DDBJ whole genome shotgun (WGS) entry which is preliminary data.</text>
</comment>
<feature type="region of interest" description="Disordered" evidence="1">
    <location>
        <begin position="559"/>
        <end position="582"/>
    </location>
</feature>
<dbReference type="InterPro" id="IPR029526">
    <property type="entry name" value="PGBD"/>
</dbReference>
<evidence type="ECO:0000259" key="2">
    <source>
        <dbReference type="Pfam" id="PF13843"/>
    </source>
</evidence>
<evidence type="ECO:0000256" key="1">
    <source>
        <dbReference type="SAM" id="MobiDB-lite"/>
    </source>
</evidence>
<feature type="region of interest" description="Disordered" evidence="1">
    <location>
        <begin position="66"/>
        <end position="97"/>
    </location>
</feature>
<sequence length="1090" mass="121710">MLLGYVTIMEFSRGAKLLRRLGLEPPIGHGVEIQPSPKSLPNRMPFQLVPLEEACLSSPGQSKIPVSCLLPRQRPRPEPRPIPEAEESDSEMGSDDLPLSKLIDDIPLSRFIKPKQGVVVEDKNNNECLKDMTNKPSQNNSKKRISTRKATVKPNVSVAAPKDPVKLKAKPKIPVKPKVMLAARKAKPKSEENQRPVSKGADPSKAKTAVKDSSTSKANLKLPAKDSAHPKAKLKTAARNSDATKTSCTSQSQVPLSVVNVNVIIPRKQKSATIIHSETLNTEENSVISVFKEKGSIDIIQPQQPRNISVLLGENLNQVATEAGKKSKITKVLFPPTSKDENQPEIIDDLGVRVLDLSVCSALGNPLDFSTSTALPVCIDTFYVEVQSENNEIPNLHLPLDLSNISLPDDSPLEKRNFPTSTAQKPDCVPSLTSIISTSTAKKQAQPTKEKKVTTVTATLSTLTALSPQAMRVSTLQHSADLDSNEMLLAPVTYALSDEDADDFSPESDVEDWAEWNAAEPLTERCRQLSESESDGSVDENIHLTLPKNRLKNRWVKTLNTKTGKKKKNNQHKENPSQVEGNSEAEDLCLPVWICADISEVDRTPVLIPPPSPELKNPFDYFTYFFDTDLMETAVQHTNTYSVWKTNGQKSIDLTVAEFKKFLGIWLLMGVNQLPALRDFWAWAADTYVPQVSSCMTFNRFQSIRSSLHFYDKSREHLLDPQDRFAKVRYLLDHMKSKCNDLDQEAHYSVDEAMVPYKGKFAGSLRQYIMSKPHQFGIKIFHLAGSSGIIYDFIPYAGASTFHNVSFSETEEELGLGAKIVLHLSKSIHRPISKLVDYLRRKLNLLSTGTIRSNRLDGCELQPDKEMKKDGRGTYDYKSIDGIQITKWMDSKIVHVVSSLAGVHPLGEAQRYDKTAKCSVSVPCPRVIQLYNSKMGGVDHNDMLVELHRSPTRSRRWYMCLVGYFMDVAVVKSWLIYKRHAKSLGISKLPFKNSKLFRLSIIKSLIGAPLTTSPPGPRVKSVIQRPRGYTPDHDVRYDGENHWPSYTPGQACCKLCKTGYSTVICAKCNVNLCFRPTRQCFNKFHVKDLE</sequence>
<dbReference type="Pfam" id="PF13843">
    <property type="entry name" value="DDE_Tnp_1_7"/>
    <property type="match status" value="1"/>
</dbReference>
<organism evidence="3 4">
    <name type="scientific">Frankliniella fusca</name>
    <dbReference type="NCBI Taxonomy" id="407009"/>
    <lineage>
        <taxon>Eukaryota</taxon>
        <taxon>Metazoa</taxon>
        <taxon>Ecdysozoa</taxon>
        <taxon>Arthropoda</taxon>
        <taxon>Hexapoda</taxon>
        <taxon>Insecta</taxon>
        <taxon>Pterygota</taxon>
        <taxon>Neoptera</taxon>
        <taxon>Paraneoptera</taxon>
        <taxon>Thysanoptera</taxon>
        <taxon>Terebrantia</taxon>
        <taxon>Thripoidea</taxon>
        <taxon>Thripidae</taxon>
        <taxon>Frankliniella</taxon>
    </lineage>
</organism>
<reference evidence="3" key="2">
    <citation type="journal article" date="2023" name="BMC Genomics">
        <title>Pest status, molecular evolution, and epigenetic factors derived from the genome assembly of Frankliniella fusca, a thysanopteran phytovirus vector.</title>
        <authorList>
            <person name="Catto M.A."/>
            <person name="Labadie P.E."/>
            <person name="Jacobson A.L."/>
            <person name="Kennedy G.G."/>
            <person name="Srinivasan R."/>
            <person name="Hunt B.G."/>
        </authorList>
    </citation>
    <scope>NUCLEOTIDE SEQUENCE</scope>
    <source>
        <strain evidence="3">PL_HMW_Pooled</strain>
    </source>
</reference>
<feature type="compositionally biased region" description="Acidic residues" evidence="1">
    <location>
        <begin position="84"/>
        <end position="94"/>
    </location>
</feature>
<feature type="compositionally biased region" description="Basic residues" evidence="1">
    <location>
        <begin position="141"/>
        <end position="151"/>
    </location>
</feature>
<accession>A0AAE1HLL2</accession>
<feature type="compositionally biased region" description="Polar residues" evidence="1">
    <location>
        <begin position="238"/>
        <end position="250"/>
    </location>
</feature>
<reference evidence="3" key="1">
    <citation type="submission" date="2021-07" db="EMBL/GenBank/DDBJ databases">
        <authorList>
            <person name="Catto M.A."/>
            <person name="Jacobson A."/>
            <person name="Kennedy G."/>
            <person name="Labadie P."/>
            <person name="Hunt B.G."/>
            <person name="Srinivasan R."/>
        </authorList>
    </citation>
    <scope>NUCLEOTIDE SEQUENCE</scope>
    <source>
        <strain evidence="3">PL_HMW_Pooled</strain>
        <tissue evidence="3">Head</tissue>
    </source>
</reference>
<feature type="region of interest" description="Disordered" evidence="1">
    <location>
        <begin position="123"/>
        <end position="250"/>
    </location>
</feature>
<feature type="compositionally biased region" description="Basic and acidic residues" evidence="1">
    <location>
        <begin position="123"/>
        <end position="133"/>
    </location>
</feature>
<evidence type="ECO:0000313" key="4">
    <source>
        <dbReference type="Proteomes" id="UP001219518"/>
    </source>
</evidence>
<dbReference type="PANTHER" id="PTHR47272">
    <property type="entry name" value="DDE_TNP_1_7 DOMAIN-CONTAINING PROTEIN"/>
    <property type="match status" value="1"/>
</dbReference>
<dbReference type="PANTHER" id="PTHR47272:SF1">
    <property type="entry name" value="PIGGYBAC TRANSPOSABLE ELEMENT-DERIVED PROTEIN 3-LIKE"/>
    <property type="match status" value="1"/>
</dbReference>
<gene>
    <name evidence="3" type="ORF">KUF71_001982</name>
</gene>
<name>A0AAE1HLL2_9NEOP</name>
<feature type="domain" description="PiggyBac transposable element-derived protein" evidence="2">
    <location>
        <begin position="617"/>
        <end position="974"/>
    </location>
</feature>
<keyword evidence="4" id="KW-1185">Reference proteome</keyword>
<dbReference type="Proteomes" id="UP001219518">
    <property type="component" value="Unassembled WGS sequence"/>
</dbReference>
<dbReference type="AlphaFoldDB" id="A0AAE1HLL2"/>
<proteinExistence type="predicted"/>
<dbReference type="EMBL" id="JAHWGI010001147">
    <property type="protein sequence ID" value="KAK3923574.1"/>
    <property type="molecule type" value="Genomic_DNA"/>
</dbReference>
<protein>
    <submittedName>
        <fullName evidence="3">PiggyBac transposable element-derived protein 3</fullName>
    </submittedName>
</protein>
<evidence type="ECO:0000313" key="3">
    <source>
        <dbReference type="EMBL" id="KAK3923574.1"/>
    </source>
</evidence>